<dbReference type="PANTHER" id="PTHR32305">
    <property type="match status" value="1"/>
</dbReference>
<keyword evidence="11" id="KW-1185">Reference proteome</keyword>
<feature type="region of interest" description="Disordered" evidence="7">
    <location>
        <begin position="32"/>
        <end position="79"/>
    </location>
</feature>
<dbReference type="NCBIfam" id="TIGR03696">
    <property type="entry name" value="Rhs_assc_core"/>
    <property type="match status" value="1"/>
</dbReference>
<dbReference type="Pfam" id="PF07591">
    <property type="entry name" value="PT-HINT"/>
    <property type="match status" value="1"/>
</dbReference>
<dbReference type="EMBL" id="JBHRZI010000003">
    <property type="protein sequence ID" value="MFC3889990.1"/>
    <property type="molecule type" value="Genomic_DNA"/>
</dbReference>
<gene>
    <name evidence="10" type="ORF">ACFOWZ_00775</name>
</gene>
<dbReference type="Pfam" id="PF25023">
    <property type="entry name" value="TEN_YD-shell"/>
    <property type="match status" value="1"/>
</dbReference>
<evidence type="ECO:0000256" key="7">
    <source>
        <dbReference type="SAM" id="MobiDB-lite"/>
    </source>
</evidence>
<evidence type="ECO:0000256" key="2">
    <source>
        <dbReference type="ARBA" id="ARBA00022525"/>
    </source>
</evidence>
<dbReference type="NCBIfam" id="TIGR01443">
    <property type="entry name" value="intein_Cterm"/>
    <property type="match status" value="1"/>
</dbReference>
<keyword evidence="3" id="KW-0540">Nuclease</keyword>
<dbReference type="Gene3D" id="3.10.450.30">
    <property type="entry name" value="Microbial ribonucleases"/>
    <property type="match status" value="1"/>
</dbReference>
<feature type="chain" id="PRO_5045062149" evidence="8">
    <location>
        <begin position="31"/>
        <end position="2049"/>
    </location>
</feature>
<dbReference type="SUPFAM" id="SSF53933">
    <property type="entry name" value="Microbial ribonucleases"/>
    <property type="match status" value="1"/>
</dbReference>
<dbReference type="CDD" id="cd00081">
    <property type="entry name" value="Hint"/>
    <property type="match status" value="1"/>
</dbReference>
<dbReference type="Gene3D" id="2.170.16.10">
    <property type="entry name" value="Hedgehog/Intein (Hint) domain"/>
    <property type="match status" value="1"/>
</dbReference>
<feature type="compositionally biased region" description="Polar residues" evidence="7">
    <location>
        <begin position="62"/>
        <end position="74"/>
    </location>
</feature>
<dbReference type="InterPro" id="IPR022385">
    <property type="entry name" value="Rhs_assc_core"/>
</dbReference>
<dbReference type="InterPro" id="IPR006141">
    <property type="entry name" value="Intein_N"/>
</dbReference>
<comment type="caution">
    <text evidence="10">The sequence shown here is derived from an EMBL/GenBank/DDBJ whole genome shotgun (WGS) entry which is preliminary data.</text>
</comment>
<dbReference type="Pfam" id="PF05593">
    <property type="entry name" value="RHS_repeat"/>
    <property type="match status" value="1"/>
</dbReference>
<feature type="region of interest" description="Disordered" evidence="7">
    <location>
        <begin position="1976"/>
        <end position="1995"/>
    </location>
</feature>
<keyword evidence="8" id="KW-0732">Signal</keyword>
<evidence type="ECO:0000256" key="8">
    <source>
        <dbReference type="SAM" id="SignalP"/>
    </source>
</evidence>
<evidence type="ECO:0000256" key="3">
    <source>
        <dbReference type="ARBA" id="ARBA00022722"/>
    </source>
</evidence>
<feature type="domain" description="Hint" evidence="9">
    <location>
        <begin position="1797"/>
        <end position="1898"/>
    </location>
</feature>
<dbReference type="SMART" id="SM00306">
    <property type="entry name" value="HintN"/>
    <property type="match status" value="1"/>
</dbReference>
<feature type="compositionally biased region" description="Basic and acidic residues" evidence="7">
    <location>
        <begin position="620"/>
        <end position="633"/>
    </location>
</feature>
<name>A0ABV8BJ31_9PSEU</name>
<dbReference type="PANTHER" id="PTHR32305:SF17">
    <property type="entry name" value="TRNA NUCLEASE WAPA"/>
    <property type="match status" value="1"/>
</dbReference>
<dbReference type="InterPro" id="IPR006530">
    <property type="entry name" value="YD"/>
</dbReference>
<dbReference type="Pfam" id="PF03534">
    <property type="entry name" value="SpvB"/>
    <property type="match status" value="1"/>
</dbReference>
<dbReference type="Pfam" id="PF00545">
    <property type="entry name" value="Ribonuclease"/>
    <property type="match status" value="1"/>
</dbReference>
<keyword evidence="2" id="KW-0964">Secreted</keyword>
<keyword evidence="6" id="KW-0843">Virulence</keyword>
<protein>
    <submittedName>
        <fullName evidence="10">RHS repeat-associated core domain-containing protein</fullName>
    </submittedName>
</protein>
<evidence type="ECO:0000256" key="6">
    <source>
        <dbReference type="ARBA" id="ARBA00023026"/>
    </source>
</evidence>
<evidence type="ECO:0000259" key="9">
    <source>
        <dbReference type="SMART" id="SM00306"/>
    </source>
</evidence>
<dbReference type="InterPro" id="IPR056823">
    <property type="entry name" value="TEN-like_YD-shell"/>
</dbReference>
<feature type="signal peptide" evidence="8">
    <location>
        <begin position="1"/>
        <end position="30"/>
    </location>
</feature>
<reference evidence="11" key="1">
    <citation type="journal article" date="2019" name="Int. J. Syst. Evol. Microbiol.">
        <title>The Global Catalogue of Microorganisms (GCM) 10K type strain sequencing project: providing services to taxonomists for standard genome sequencing and annotation.</title>
        <authorList>
            <consortium name="The Broad Institute Genomics Platform"/>
            <consortium name="The Broad Institute Genome Sequencing Center for Infectious Disease"/>
            <person name="Wu L."/>
            <person name="Ma J."/>
        </authorList>
    </citation>
    <scope>NUCLEOTIDE SEQUENCE [LARGE SCALE GENOMIC DNA]</scope>
    <source>
        <strain evidence="11">CGMCC 4.7405</strain>
    </source>
</reference>
<evidence type="ECO:0000256" key="5">
    <source>
        <dbReference type="ARBA" id="ARBA00022801"/>
    </source>
</evidence>
<evidence type="ECO:0000256" key="1">
    <source>
        <dbReference type="ARBA" id="ARBA00004613"/>
    </source>
</evidence>
<dbReference type="PROSITE" id="PS50818">
    <property type="entry name" value="INTEIN_C_TER"/>
    <property type="match status" value="1"/>
</dbReference>
<dbReference type="InterPro" id="IPR036844">
    <property type="entry name" value="Hint_dom_sf"/>
</dbReference>
<keyword evidence="5" id="KW-0378">Hydrolase</keyword>
<organism evidence="10 11">
    <name type="scientific">Lentzea rhizosphaerae</name>
    <dbReference type="NCBI Taxonomy" id="2041025"/>
    <lineage>
        <taxon>Bacteria</taxon>
        <taxon>Bacillati</taxon>
        <taxon>Actinomycetota</taxon>
        <taxon>Actinomycetes</taxon>
        <taxon>Pseudonocardiales</taxon>
        <taxon>Pseudonocardiaceae</taxon>
        <taxon>Lentzea</taxon>
    </lineage>
</organism>
<evidence type="ECO:0000313" key="10">
    <source>
        <dbReference type="EMBL" id="MFC3889990.1"/>
    </source>
</evidence>
<dbReference type="PROSITE" id="PS50817">
    <property type="entry name" value="INTEIN_N_TER"/>
    <property type="match status" value="1"/>
</dbReference>
<dbReference type="Proteomes" id="UP001595690">
    <property type="component" value="Unassembled WGS sequence"/>
</dbReference>
<dbReference type="RefSeq" id="WP_382367139.1">
    <property type="nucleotide sequence ID" value="NZ_JBHRZI010000003.1"/>
</dbReference>
<proteinExistence type="predicted"/>
<dbReference type="InterPro" id="IPR050708">
    <property type="entry name" value="T6SS_VgrG/RHS"/>
</dbReference>
<dbReference type="InterPro" id="IPR031325">
    <property type="entry name" value="RHS_repeat"/>
</dbReference>
<dbReference type="InterPro" id="IPR003284">
    <property type="entry name" value="Sal_SpvB"/>
</dbReference>
<evidence type="ECO:0000313" key="11">
    <source>
        <dbReference type="Proteomes" id="UP001595690"/>
    </source>
</evidence>
<dbReference type="Gene3D" id="2.180.10.10">
    <property type="entry name" value="RHS repeat-associated core"/>
    <property type="match status" value="2"/>
</dbReference>
<sequence>MKLKRALLRGMAVCLALTAVTATVEQQAIAAPGPSVNAPDVKSVPVTNGSLASRGPDEATSRALSGNQPAASSTPGGGSFAATPFSASASWEVSKQSGDFSWAYPLRVPPAPGGFAPSLGLSYRSSAVDGLTAVTNNQPSWVGEGWDLSAGFIERAYGACAQDDTGGTTPPKTGDLCWRSDNATASYGGRGGVLIKDDATGTWHGKSDDRSRIERLTVAGNGDNDGESWKITTADGTQYLFGSRPEAKSTWTVPVFGDDDGEPCHQTTFDGSSCDQAWRWMLDKVVDPRGNVILYSYETETNNYGKNLKEAAATYVRAGALKLIEYGLHTTVPGQAAGRVEFGLTDRCVKESSCTFDKKENWPDSPISARCDTGTCKDNYSPTFWSTKKLSTITTRVLRGTGYTDVDRWTLRHEFPKGDDVYQAALWLKGITHTGLVGGEAALPEVTFEGTAMPNRVDTPTGIGPLNRYRITGVVSEAGGVTTVKYAAPDCVPGGTMPANAESNSLRCYPVKWAPDLGAERDDYFHKYVVESITTSDRYAGSAEQIVKYEYLDGAAWRYDRSEFTKDDKKSWNEFRGYGRVRIRTGHENDAGGPVTMTEERFYRGMHGDKLPNNGARSVKVKDSEGGEREDSDWLHGFSFESQNHSGTGEDVVTKTISTPSWAGPTSTRGDYKAYWTGTASTSSYTKLRAGGWRVTKSESEYDDHGQVVANNDLGDVGTAADDRCTRTVYAQNPAKWMWSYPSESETVAVSCTTAAVFPAQALGGSRTTYDDSANVTKVEVIDQRPASSPIWAVASTTTYDAYGRPLAVTDALNNTSRTEYIPATGGPLTGTVVTDPLGHAVTSTVEPAWGLASKIVDANENTTEAAFDPLGRTMHLWKPNRPRQDFSDRPSMSLVYDVQRDAPSSITSTTLAPNGNYLKSTVVYDGLYRPRQNQYPTYGGRLIVDTRYDSQGRVVRATQEFFNANPVDKNLLSFSETDVPGLTRTEYDDAGRAKNTIFQAGGQEKWRSTTAYGGDRVDTTPPSGGTPTTVVNNARGEMTELHQYKGAAASGDHDTTRYSYTSSGKLASVTDQVGNTWRWSYDLRGRLTKTEDVDKGTSTYTYDALNRVESVTDARNTTLTNTYDALGRKKSVKSGTTVLQEFAYDTAQYGKGLLATSTHYSGGQAYVNRIKAYSSLDKPLSVETQIPDSEGPLKGLYKASFTYKADGSRGSIGYGSITAAGMPSETVLTEYDDFGRPLKTSAGLSGSGTDTLVNTTAYTRLGELYRLELGTTGKRMWLSNYYDDNTRRMNRYIVDAEVASPMQADVNYAYDAVGNINSITDAVQGKAVDRQCFKYDYLRRLTEAWTPGGDCAGAPSTASLSGPAPYWQSFGYDQTGNRLTETRHAASGDTTRTYGYPASGSPRAHAVNSVTTTGPGLNQVDEFTYNAIGATATRKVKGNNQTFDWDAEGRVTKVTEGTKVTEFVYGADGSRLIRRDPNGTTLYLGDQELRLDKGATTPTVTRYYAHGGKAVAMREGKTKLTWLASDIQGTNQIAVNRSTMDVQQRRQLPFGELRGTATDFPGERGFVGGTDDDSTGLVHIGARQYDAALGKFTSVDPIMDHADPQQWNAYAYANNSPITFSDPTGLAYCDYNVCAGDSGYNPNGPRNNVSGQCVHNCHLSHNNYSSGSDAPGGVALQSVKDYGSGFVADYTEGAAYLNGVKLPWTPAEADVHIPRAMKTFGGPIYGELGSEDNVENTFNTLIAYCKRSCSIEDYNEISLPWLLFLGETGALSGNGRGGNAPLARSVQRFVKRVCGRNSFTGDTLVLMADGTTKRIDEIEVGSDVANSEPASEQVEQHEVVAVIVTDEDKEYVDLTVSTPRGPEVIRTTAHHPFFDAGADRWVPAVELESGDLLQTPGNGRAALVAVRHYSASQRTYNLTVDSVHTFFVAVGATAVLVHNCNANGLKRGVFGQSKADLEERINFVVDFFDMNNRPPAHTMQGQAPGRPVGEFQNNRNRLPVKPLGYYTETDIWPLGTLQGGRGAERLVLGKNNEVYYTGDHYKTFIRLR</sequence>
<dbReference type="SUPFAM" id="SSF51294">
    <property type="entry name" value="Hedgehog/intein (Hint) domain"/>
    <property type="match status" value="1"/>
</dbReference>
<dbReference type="NCBIfam" id="TIGR01643">
    <property type="entry name" value="YD_repeat_2x"/>
    <property type="match status" value="2"/>
</dbReference>
<dbReference type="InterPro" id="IPR016191">
    <property type="entry name" value="Ribonuclease/ribotoxin"/>
</dbReference>
<comment type="subcellular location">
    <subcellularLocation>
        <location evidence="1">Secreted</location>
    </subcellularLocation>
</comment>
<accession>A0ABV8BJ31</accession>
<dbReference type="InterPro" id="IPR003587">
    <property type="entry name" value="Hint_dom_N"/>
</dbReference>
<feature type="region of interest" description="Disordered" evidence="7">
    <location>
        <begin position="606"/>
        <end position="633"/>
    </location>
</feature>
<dbReference type="InterPro" id="IPR000026">
    <property type="entry name" value="N1-like"/>
</dbReference>
<keyword evidence="4" id="KW-0677">Repeat</keyword>
<evidence type="ECO:0000256" key="4">
    <source>
        <dbReference type="ARBA" id="ARBA00022737"/>
    </source>
</evidence>
<dbReference type="InterPro" id="IPR030934">
    <property type="entry name" value="Intein_C"/>
</dbReference>